<dbReference type="Proteomes" id="UP001465717">
    <property type="component" value="Unassembled WGS sequence"/>
</dbReference>
<comment type="caution">
    <text evidence="2">The sequence shown here is derived from an EMBL/GenBank/DDBJ whole genome shotgun (WGS) entry which is preliminary data.</text>
</comment>
<dbReference type="InterPro" id="IPR044925">
    <property type="entry name" value="His-Me_finger_sf"/>
</dbReference>
<dbReference type="Pfam" id="PF07463">
    <property type="entry name" value="NUMOD4"/>
    <property type="match status" value="1"/>
</dbReference>
<dbReference type="Gene3D" id="1.10.10.10">
    <property type="entry name" value="Winged helix-like DNA-binding domain superfamily/Winged helix DNA-binding domain"/>
    <property type="match status" value="1"/>
</dbReference>
<organism evidence="2 3">
    <name type="scientific">Segatella sinensis</name>
    <dbReference type="NCBI Taxonomy" id="3085167"/>
    <lineage>
        <taxon>Bacteria</taxon>
        <taxon>Pseudomonadati</taxon>
        <taxon>Bacteroidota</taxon>
        <taxon>Bacteroidia</taxon>
        <taxon>Bacteroidales</taxon>
        <taxon>Prevotellaceae</taxon>
        <taxon>Segatella</taxon>
    </lineage>
</organism>
<dbReference type="SUPFAM" id="SSF54060">
    <property type="entry name" value="His-Me finger endonucleases"/>
    <property type="match status" value="1"/>
</dbReference>
<dbReference type="InterPro" id="IPR036388">
    <property type="entry name" value="WH-like_DNA-bd_sf"/>
</dbReference>
<dbReference type="RefSeq" id="WP_349226390.1">
    <property type="nucleotide sequence ID" value="NZ_JBBNFG020000005.1"/>
</dbReference>
<evidence type="ECO:0000313" key="3">
    <source>
        <dbReference type="Proteomes" id="UP001465717"/>
    </source>
</evidence>
<name>A0ABV1G0F4_9BACT</name>
<evidence type="ECO:0000259" key="1">
    <source>
        <dbReference type="Pfam" id="PF07463"/>
    </source>
</evidence>
<reference evidence="2 3" key="1">
    <citation type="submission" date="2024-04" db="EMBL/GenBank/DDBJ databases">
        <title>Human intestinal bacterial collection.</title>
        <authorList>
            <person name="Pauvert C."/>
            <person name="Hitch T.C.A."/>
            <person name="Clavel T."/>
        </authorList>
    </citation>
    <scope>NUCLEOTIDE SEQUENCE [LARGE SCALE GENOMIC DNA]</scope>
    <source>
        <strain evidence="2 3">CLA-AA-H174</strain>
    </source>
</reference>
<feature type="domain" description="NUMOD4" evidence="1">
    <location>
        <begin position="3"/>
        <end position="27"/>
    </location>
</feature>
<evidence type="ECO:0000313" key="2">
    <source>
        <dbReference type="EMBL" id="MEQ2508724.1"/>
    </source>
</evidence>
<keyword evidence="3" id="KW-1185">Reference proteome</keyword>
<accession>A0ABV1G0F4</accession>
<sequence length="167" mass="19604">MTEVWKVIEEHPQYEVSNLGKVRDIENHSPLPIIYNVVSFDKFKTFTNVARLVVDAFDKENKGKKYYWKNGNQEDCRLSNITFERPKVLRKKIKRRFGEVVQLTLDGKFVAVFPNAWKAALMNGKKGQNSKISDVCDGIIPNTIGYKWMWKEEYDERVRKRNQGTDN</sequence>
<gene>
    <name evidence="2" type="ORF">AAAT87_10610</name>
</gene>
<protein>
    <recommendedName>
        <fullName evidence="1">NUMOD4 domain-containing protein</fullName>
    </recommendedName>
</protein>
<dbReference type="InterPro" id="IPR010902">
    <property type="entry name" value="NUMOD4"/>
</dbReference>
<dbReference type="EMBL" id="JBBNGE010000037">
    <property type="protein sequence ID" value="MEQ2508724.1"/>
    <property type="molecule type" value="Genomic_DNA"/>
</dbReference>
<proteinExistence type="predicted"/>